<gene>
    <name evidence="4" type="ORF">FKZ61_22830</name>
</gene>
<dbReference type="Pfam" id="PF00724">
    <property type="entry name" value="Oxidored_FMN"/>
    <property type="match status" value="1"/>
</dbReference>
<dbReference type="CDD" id="cd02803">
    <property type="entry name" value="OYE_like_FMN_family"/>
    <property type="match status" value="1"/>
</dbReference>
<evidence type="ECO:0000259" key="3">
    <source>
        <dbReference type="Pfam" id="PF00724"/>
    </source>
</evidence>
<evidence type="ECO:0000256" key="2">
    <source>
        <dbReference type="ARBA" id="ARBA00023002"/>
    </source>
</evidence>
<dbReference type="InParanoid" id="A0A540V8R6"/>
<accession>A0A540V8R6</accession>
<organism evidence="4 5">
    <name type="scientific">Litorilinea aerophila</name>
    <dbReference type="NCBI Taxonomy" id="1204385"/>
    <lineage>
        <taxon>Bacteria</taxon>
        <taxon>Bacillati</taxon>
        <taxon>Chloroflexota</taxon>
        <taxon>Caldilineae</taxon>
        <taxon>Caldilineales</taxon>
        <taxon>Caldilineaceae</taxon>
        <taxon>Litorilinea</taxon>
    </lineage>
</organism>
<evidence type="ECO:0000313" key="4">
    <source>
        <dbReference type="EMBL" id="TQE93124.1"/>
    </source>
</evidence>
<dbReference type="EMBL" id="VIGC01000050">
    <property type="protein sequence ID" value="TQE93124.1"/>
    <property type="molecule type" value="Genomic_DNA"/>
</dbReference>
<dbReference type="GO" id="GO:0016491">
    <property type="term" value="F:oxidoreductase activity"/>
    <property type="evidence" value="ECO:0007669"/>
    <property type="project" value="UniProtKB-KW"/>
</dbReference>
<keyword evidence="2" id="KW-0560">Oxidoreductase</keyword>
<dbReference type="InterPro" id="IPR001155">
    <property type="entry name" value="OxRdtase_FMN_N"/>
</dbReference>
<proteinExistence type="predicted"/>
<dbReference type="OrthoDB" id="9772736at2"/>
<sequence>MHIRRVAMLRTAEDFRAHTESLGIHLPFDEELHHGPDAPLAQPYSLGQVTIGNRFAILPMEGWDGTTDGRPTDLVRRRWQRFGLSGAKLIWGGEAVAVRHDGRANPNQLMITDDTVEELAALRALLVETHEEHHGRSDDLLVGLQLTHSGRFARPNEKTRLEPKILYHHPLLDPKFNLPPETPLMTDEEIERLVEDFIHAAELAQQAGFAFVDIKHCHGYLGHEFLSAIDRNGKYGGSFENRTRFLREVVAGIRAKAPGLGIGVRLSAFDFLPFQPSEDEDRHGVPMTPPNGRYPYGFGSDDTGLQIDLSEPVQFLDLLQELDIQLVCITAGSPYYNPHIQRPALFPPSDGYQPPEDPLVGVARQINVVAQLKQLRPNLAFVGSGYSYLQEWLPNVAQHVVRTGMTDFVGLGRMVLTYPEMAQDVLAGRPLQRKRICRTFSDCTTAPRNGMVSGCYPLDPFYKSRPEFQRLTEVKKTL</sequence>
<dbReference type="Proteomes" id="UP000317371">
    <property type="component" value="Unassembled WGS sequence"/>
</dbReference>
<name>A0A540V8R6_9CHLR</name>
<keyword evidence="5" id="KW-1185">Reference proteome</keyword>
<feature type="domain" description="NADH:flavin oxidoreductase/NADH oxidase N-terminal" evidence="3">
    <location>
        <begin position="40"/>
        <end position="271"/>
    </location>
</feature>
<dbReference type="RefSeq" id="WP_141612496.1">
    <property type="nucleotide sequence ID" value="NZ_VIGC02000050.1"/>
</dbReference>
<protein>
    <submittedName>
        <fullName evidence="4">NADH:flavin oxidoreductase</fullName>
    </submittedName>
</protein>
<dbReference type="FunCoup" id="A0A540V8R6">
    <property type="interactions" value="192"/>
</dbReference>
<keyword evidence="1" id="KW-0285">Flavoprotein</keyword>
<dbReference type="InterPro" id="IPR051799">
    <property type="entry name" value="NADH_flavin_oxidoreductase"/>
</dbReference>
<dbReference type="SUPFAM" id="SSF51395">
    <property type="entry name" value="FMN-linked oxidoreductases"/>
    <property type="match status" value="1"/>
</dbReference>
<dbReference type="PANTHER" id="PTHR43656:SF2">
    <property type="entry name" value="BINDING OXIDOREDUCTASE, PUTATIVE (AFU_ORTHOLOGUE AFUA_2G08260)-RELATED"/>
    <property type="match status" value="1"/>
</dbReference>
<comment type="caution">
    <text evidence="4">The sequence shown here is derived from an EMBL/GenBank/DDBJ whole genome shotgun (WGS) entry which is preliminary data.</text>
</comment>
<reference evidence="4 5" key="1">
    <citation type="submission" date="2019-06" db="EMBL/GenBank/DDBJ databases">
        <title>Genome sequence of Litorilinea aerophila BAA-2444.</title>
        <authorList>
            <person name="Maclea K.S."/>
            <person name="Maurais E.G."/>
            <person name="Iannazzi L.C."/>
        </authorList>
    </citation>
    <scope>NUCLEOTIDE SEQUENCE [LARGE SCALE GENOMIC DNA]</scope>
    <source>
        <strain evidence="4 5">ATCC BAA-2444</strain>
    </source>
</reference>
<dbReference type="PANTHER" id="PTHR43656">
    <property type="entry name" value="BINDING OXIDOREDUCTASE, PUTATIVE (AFU_ORTHOLOGUE AFUA_2G08260)-RELATED"/>
    <property type="match status" value="1"/>
</dbReference>
<evidence type="ECO:0000256" key="1">
    <source>
        <dbReference type="ARBA" id="ARBA00022630"/>
    </source>
</evidence>
<dbReference type="AlphaFoldDB" id="A0A540V8R6"/>
<dbReference type="InterPro" id="IPR013785">
    <property type="entry name" value="Aldolase_TIM"/>
</dbReference>
<dbReference type="Gene3D" id="3.20.20.70">
    <property type="entry name" value="Aldolase class I"/>
    <property type="match status" value="1"/>
</dbReference>
<dbReference type="GO" id="GO:0010181">
    <property type="term" value="F:FMN binding"/>
    <property type="evidence" value="ECO:0007669"/>
    <property type="project" value="InterPro"/>
</dbReference>
<evidence type="ECO:0000313" key="5">
    <source>
        <dbReference type="Proteomes" id="UP000317371"/>
    </source>
</evidence>